<dbReference type="InterPro" id="IPR051678">
    <property type="entry name" value="AGP_Transferase"/>
</dbReference>
<name>A0A395I0K9_ASPHC</name>
<sequence length="294" mass="33725">MLSQEPCKACTFSEQRAHCSSYKSQVKIFYEGSDRGVWSLGSNLILKDRGPELPTDDAANLRFVKENTTILVPTVIHQHETSNEHALTIMTRIPGENLAEAWPKLSNAEKENIAKQTAEYLLQLRLLHSDRIEAHGGRPVFNGYLVKAEDTRFHCPCGPLVSDEEVWTALARRLNPTIPDAARNRLRHSMPPTKPFTFTHQDLAHVNIMVQDGVLTGIVDRERAGYFPVWWEYAMTLFTGEGPEDAQWQGLLRKHMPQMDDVYNWFKTYYFLCLEDLNSSWARDFIEESEKDLA</sequence>
<dbReference type="GO" id="GO:0016301">
    <property type="term" value="F:kinase activity"/>
    <property type="evidence" value="ECO:0007669"/>
    <property type="project" value="UniProtKB-KW"/>
</dbReference>
<dbReference type="InterPro" id="IPR002575">
    <property type="entry name" value="Aminoglycoside_PTrfase"/>
</dbReference>
<feature type="domain" description="Aminoglycoside phosphotransferase" evidence="1">
    <location>
        <begin position="60"/>
        <end position="248"/>
    </location>
</feature>
<keyword evidence="2" id="KW-0418">Kinase</keyword>
<reference evidence="2 3" key="1">
    <citation type="submission" date="2018-02" db="EMBL/GenBank/DDBJ databases">
        <title>The genomes of Aspergillus section Nigri reveals drivers in fungal speciation.</title>
        <authorList>
            <consortium name="DOE Joint Genome Institute"/>
            <person name="Vesth T.C."/>
            <person name="Nybo J."/>
            <person name="Theobald S."/>
            <person name="Brandl J."/>
            <person name="Frisvad J.C."/>
            <person name="Nielsen K.F."/>
            <person name="Lyhne E.K."/>
            <person name="Kogle M.E."/>
            <person name="Kuo A."/>
            <person name="Riley R."/>
            <person name="Clum A."/>
            <person name="Nolan M."/>
            <person name="Lipzen A."/>
            <person name="Salamov A."/>
            <person name="Henrissat B."/>
            <person name="Wiebenga A."/>
            <person name="De vries R.P."/>
            <person name="Grigoriev I.V."/>
            <person name="Mortensen U.H."/>
            <person name="Andersen M.R."/>
            <person name="Baker S.E."/>
        </authorList>
    </citation>
    <scope>NUCLEOTIDE SEQUENCE [LARGE SCALE GENOMIC DNA]</scope>
    <source>
        <strain evidence="2 3">CBS 101889</strain>
    </source>
</reference>
<gene>
    <name evidence="2" type="ORF">BO97DRAFT_344423</name>
</gene>
<keyword evidence="3" id="KW-1185">Reference proteome</keyword>
<dbReference type="Proteomes" id="UP000248961">
    <property type="component" value="Unassembled WGS sequence"/>
</dbReference>
<dbReference type="OrthoDB" id="8300194at2759"/>
<dbReference type="Pfam" id="PF01636">
    <property type="entry name" value="APH"/>
    <property type="match status" value="1"/>
</dbReference>
<dbReference type="Gene3D" id="3.90.1200.10">
    <property type="match status" value="1"/>
</dbReference>
<accession>A0A395I0K9</accession>
<dbReference type="GeneID" id="37196024"/>
<dbReference type="RefSeq" id="XP_025551832.1">
    <property type="nucleotide sequence ID" value="XM_025691735.1"/>
</dbReference>
<evidence type="ECO:0000313" key="3">
    <source>
        <dbReference type="Proteomes" id="UP000248961"/>
    </source>
</evidence>
<dbReference type="STRING" id="1450537.A0A395I0K9"/>
<dbReference type="PANTHER" id="PTHR21310">
    <property type="entry name" value="AMINOGLYCOSIDE PHOSPHOTRANSFERASE-RELATED-RELATED"/>
    <property type="match status" value="1"/>
</dbReference>
<evidence type="ECO:0000313" key="2">
    <source>
        <dbReference type="EMBL" id="RAL12678.1"/>
    </source>
</evidence>
<dbReference type="SUPFAM" id="SSF56112">
    <property type="entry name" value="Protein kinase-like (PK-like)"/>
    <property type="match status" value="1"/>
</dbReference>
<keyword evidence="2" id="KW-0808">Transferase</keyword>
<proteinExistence type="predicted"/>
<dbReference type="CDD" id="cd05120">
    <property type="entry name" value="APH_ChoK_like"/>
    <property type="match status" value="1"/>
</dbReference>
<dbReference type="EMBL" id="KZ824282">
    <property type="protein sequence ID" value="RAL12678.1"/>
    <property type="molecule type" value="Genomic_DNA"/>
</dbReference>
<organism evidence="2 3">
    <name type="scientific">Aspergillus homomorphus (strain CBS 101889)</name>
    <dbReference type="NCBI Taxonomy" id="1450537"/>
    <lineage>
        <taxon>Eukaryota</taxon>
        <taxon>Fungi</taxon>
        <taxon>Dikarya</taxon>
        <taxon>Ascomycota</taxon>
        <taxon>Pezizomycotina</taxon>
        <taxon>Eurotiomycetes</taxon>
        <taxon>Eurotiomycetidae</taxon>
        <taxon>Eurotiales</taxon>
        <taxon>Aspergillaceae</taxon>
        <taxon>Aspergillus</taxon>
        <taxon>Aspergillus subgen. Circumdati</taxon>
    </lineage>
</organism>
<dbReference type="VEuPathDB" id="FungiDB:BO97DRAFT_344423"/>
<evidence type="ECO:0000259" key="1">
    <source>
        <dbReference type="Pfam" id="PF01636"/>
    </source>
</evidence>
<dbReference type="AlphaFoldDB" id="A0A395I0K9"/>
<protein>
    <submittedName>
        <fullName evidence="2">Kinase-like protein</fullName>
    </submittedName>
</protein>
<dbReference type="PANTHER" id="PTHR21310:SF48">
    <property type="entry name" value="AMINOGLYCOSIDE PHOSPHOTRANSFERASE DOMAIN-CONTAINING PROTEIN"/>
    <property type="match status" value="1"/>
</dbReference>
<dbReference type="InterPro" id="IPR011009">
    <property type="entry name" value="Kinase-like_dom_sf"/>
</dbReference>